<gene>
    <name evidence="1" type="ORF">Tco_0840384</name>
</gene>
<comment type="caution">
    <text evidence="1">The sequence shown here is derived from an EMBL/GenBank/DDBJ whole genome shotgun (WGS) entry which is preliminary data.</text>
</comment>
<sequence length="117" mass="13714">MANIGRLLFHELSHASDSHDIRDQLSVLFRREVSKDLVKIEEYFKLSDELRIGVEKRDGYISELQISDMSKEVLESIEILRLMQVGDMEKASRLALMAREIQDKLYEKNTFIAKLRE</sequence>
<proteinExistence type="predicted"/>
<protein>
    <submittedName>
        <fullName evidence="1">Uncharacterized protein</fullName>
    </submittedName>
</protein>
<accession>A0ABQ5AWE6</accession>
<name>A0ABQ5AWE6_9ASTR</name>
<organism evidence="1 2">
    <name type="scientific">Tanacetum coccineum</name>
    <dbReference type="NCBI Taxonomy" id="301880"/>
    <lineage>
        <taxon>Eukaryota</taxon>
        <taxon>Viridiplantae</taxon>
        <taxon>Streptophyta</taxon>
        <taxon>Embryophyta</taxon>
        <taxon>Tracheophyta</taxon>
        <taxon>Spermatophyta</taxon>
        <taxon>Magnoliopsida</taxon>
        <taxon>eudicotyledons</taxon>
        <taxon>Gunneridae</taxon>
        <taxon>Pentapetalae</taxon>
        <taxon>asterids</taxon>
        <taxon>campanulids</taxon>
        <taxon>Asterales</taxon>
        <taxon>Asteraceae</taxon>
        <taxon>Asteroideae</taxon>
        <taxon>Anthemideae</taxon>
        <taxon>Anthemidinae</taxon>
        <taxon>Tanacetum</taxon>
    </lineage>
</organism>
<dbReference type="Proteomes" id="UP001151760">
    <property type="component" value="Unassembled WGS sequence"/>
</dbReference>
<dbReference type="EMBL" id="BQNB010012625">
    <property type="protein sequence ID" value="GJT05922.1"/>
    <property type="molecule type" value="Genomic_DNA"/>
</dbReference>
<evidence type="ECO:0000313" key="2">
    <source>
        <dbReference type="Proteomes" id="UP001151760"/>
    </source>
</evidence>
<reference evidence="1" key="1">
    <citation type="journal article" date="2022" name="Int. J. Mol. Sci.">
        <title>Draft Genome of Tanacetum Coccineum: Genomic Comparison of Closely Related Tanacetum-Family Plants.</title>
        <authorList>
            <person name="Yamashiro T."/>
            <person name="Shiraishi A."/>
            <person name="Nakayama K."/>
            <person name="Satake H."/>
        </authorList>
    </citation>
    <scope>NUCLEOTIDE SEQUENCE</scope>
</reference>
<keyword evidence="2" id="KW-1185">Reference proteome</keyword>
<evidence type="ECO:0000313" key="1">
    <source>
        <dbReference type="EMBL" id="GJT05922.1"/>
    </source>
</evidence>
<reference evidence="1" key="2">
    <citation type="submission" date="2022-01" db="EMBL/GenBank/DDBJ databases">
        <authorList>
            <person name="Yamashiro T."/>
            <person name="Shiraishi A."/>
            <person name="Satake H."/>
            <person name="Nakayama K."/>
        </authorList>
    </citation>
    <scope>NUCLEOTIDE SEQUENCE</scope>
</reference>